<dbReference type="PANTHER" id="PTHR12147">
    <property type="entry name" value="METALLOPEPTIDASE M28 FAMILY MEMBER"/>
    <property type="match status" value="1"/>
</dbReference>
<dbReference type="GO" id="GO:0008270">
    <property type="term" value="F:zinc ion binding"/>
    <property type="evidence" value="ECO:0007669"/>
    <property type="project" value="InterPro"/>
</dbReference>
<protein>
    <recommendedName>
        <fullName evidence="1">PDZ domain-containing protein</fullName>
    </recommendedName>
</protein>
<dbReference type="Gene3D" id="2.30.42.10">
    <property type="match status" value="1"/>
</dbReference>
<dbReference type="InterPro" id="IPR045175">
    <property type="entry name" value="M28_fam"/>
</dbReference>
<organism evidence="2 3">
    <name type="scientific">Candidatus Thiodiazotropha endoloripes</name>
    <dbReference type="NCBI Taxonomy" id="1818881"/>
    <lineage>
        <taxon>Bacteria</taxon>
        <taxon>Pseudomonadati</taxon>
        <taxon>Pseudomonadota</taxon>
        <taxon>Gammaproteobacteria</taxon>
        <taxon>Chromatiales</taxon>
        <taxon>Sedimenticolaceae</taxon>
        <taxon>Candidatus Thiodiazotropha</taxon>
    </lineage>
</organism>
<accession>A0A1E2UP40</accession>
<comment type="caution">
    <text evidence="2">The sequence shown here is derived from an EMBL/GenBank/DDBJ whole genome shotgun (WGS) entry which is preliminary data.</text>
</comment>
<dbReference type="Pfam" id="PF04389">
    <property type="entry name" value="Peptidase_M28"/>
    <property type="match status" value="1"/>
</dbReference>
<dbReference type="Gene3D" id="1.10.390.10">
    <property type="entry name" value="Neutral Protease Domain 2"/>
    <property type="match status" value="1"/>
</dbReference>
<dbReference type="SUPFAM" id="SSF53187">
    <property type="entry name" value="Zn-dependent exopeptidases"/>
    <property type="match status" value="1"/>
</dbReference>
<evidence type="ECO:0000259" key="1">
    <source>
        <dbReference type="SMART" id="SM00228"/>
    </source>
</evidence>
<dbReference type="GO" id="GO:0008235">
    <property type="term" value="F:metalloexopeptidase activity"/>
    <property type="evidence" value="ECO:0007669"/>
    <property type="project" value="InterPro"/>
</dbReference>
<dbReference type="SUPFAM" id="SSF50156">
    <property type="entry name" value="PDZ domain-like"/>
    <property type="match status" value="1"/>
</dbReference>
<dbReference type="SMART" id="SM00228">
    <property type="entry name" value="PDZ"/>
    <property type="match status" value="1"/>
</dbReference>
<dbReference type="InterPro" id="IPR001478">
    <property type="entry name" value="PDZ"/>
</dbReference>
<reference evidence="2 3" key="1">
    <citation type="submission" date="2016-03" db="EMBL/GenBank/DDBJ databases">
        <title>Chemosynthetic sulphur-oxidizing symbionts of marine invertebrate animals are capable of nitrogen fixation.</title>
        <authorList>
            <person name="Petersen J.M."/>
            <person name="Kemper A."/>
            <person name="Gruber-Vodicka H."/>
            <person name="Cardini U."/>
            <person name="Geest Mvander."/>
            <person name="Kleiner M."/>
            <person name="Bulgheresi S."/>
            <person name="Fussmann M."/>
            <person name="Herbold C."/>
            <person name="Seah B.K.B."/>
            <person name="Antony C.Paul."/>
            <person name="Liu D."/>
            <person name="Belitz A."/>
            <person name="Weber M."/>
        </authorList>
    </citation>
    <scope>NUCLEOTIDE SEQUENCE [LARGE SCALE GENOMIC DNA]</scope>
    <source>
        <strain evidence="2">G_D</strain>
    </source>
</reference>
<name>A0A1E2UP40_9GAMM</name>
<dbReference type="Pfam" id="PF01433">
    <property type="entry name" value="Peptidase_M1"/>
    <property type="match status" value="1"/>
</dbReference>
<dbReference type="InterPro" id="IPR036034">
    <property type="entry name" value="PDZ_sf"/>
</dbReference>
<dbReference type="GO" id="GO:0006508">
    <property type="term" value="P:proteolysis"/>
    <property type="evidence" value="ECO:0007669"/>
    <property type="project" value="InterPro"/>
</dbReference>
<dbReference type="EMBL" id="LVJZ01000003">
    <property type="protein sequence ID" value="ODB96479.1"/>
    <property type="molecule type" value="Genomic_DNA"/>
</dbReference>
<dbReference type="AlphaFoldDB" id="A0A1E2UP40"/>
<dbReference type="Pfam" id="PF13180">
    <property type="entry name" value="PDZ_2"/>
    <property type="match status" value="1"/>
</dbReference>
<dbReference type="InterPro" id="IPR014782">
    <property type="entry name" value="Peptidase_M1_dom"/>
</dbReference>
<feature type="domain" description="PDZ" evidence="1">
    <location>
        <begin position="1003"/>
        <end position="1096"/>
    </location>
</feature>
<sequence>MNRGLLFLLWLICTPLLALENHPPIHHQLDVKLVPQRQTLSVIDRISFTQPLSDLKLILHAGLKPRFSTDQGELQVRLDHRDGFAERYEISLPKGVNHLTVEYTGRIHHKLTSSRKEQSRGFRNSAGLIDKKGIFLAAGSLWYPQIEAHPYLTFNMKVTLPTGWSSVTQGHRQNSQNSSEQNIDHWHIDKPQDEIYLIAAEFTEYQKIAKLQGKPVSAQVFLRMADQKLADRYLQATVKYLKMYEQLIGAYPYSKFALVENFWETGFGMPSFTLLGSRVIRLPFILNTSYPHEILHNWWGNGVYVDFDSGNWSEGLTAYLADHLIKEQQNQGVSYRQQSLQKYRDYAAKQRDFPLSAFKSRHSSATEAVGYGKTLMMFHMLRKQLGDQLFTKGLRQFYQQYEFKIASFADLQRTFEAISGESLASFFTQWIEYTGAPELRLKSSRIDRQADKVRLQFTLQQLQPDHVYALNIPVAVSLTNQTEAQQSVVTMTNRKQTFEINLPSTPTRLDIDPQFDLFRKLALEETPPAFTQIFGSTKLLVIYPSNTTREMKKAWQDFADDISHMGPEQVTIIADDKIERLPENSAAVVLGWNNRFTKHVQEMLKQHPLAFTADYVRVDAEQISRQNSAFAWVTRIRNQTSQPHPLALITADLPDALPGLGRKIPHYHKYSYLAFSGTEPKNSLKGRWPVANSPLTRLFTPGAARAKLESSSPLIEPVLVYNPEKMMQTVRYLSDQQLQGRGLGSKGLDLAADYIAAAFKKAGLKPGGEQQEYFQYFHANDDQGKSHRLKNIIGIIPGRHPQLSQQNLVIGAHYDHLGLGWPDVRENNRGKIHFGADDNASGIAVMLELARILAKNHKPDRNIVFVAFSGEEAGRLGSKHYVKHQQRHPVSETIGMLNLDSVGRLFDNKLIVLGAESASEWPHIFRGIGFVTGIESAMVNEPLDASDQISFHDAGIPAVQLFSGAHTDYHRPGDTADKIDLEGMIKVAEVSKQIVEYLAAREEPMTIQLSGIQHSHKPPKQRKVSLGTIPDFTYQGNGYRLGGVVPNSPAHNAGLKKMDIIVGIDQTPIKGLRDLSITLKSLKQGQTIQIEYLRDGTTNQTSAQLKNR</sequence>
<dbReference type="PANTHER" id="PTHR12147:SF26">
    <property type="entry name" value="PEPTIDASE M28 DOMAIN-CONTAINING PROTEIN"/>
    <property type="match status" value="1"/>
</dbReference>
<proteinExistence type="predicted"/>
<dbReference type="STRING" id="1818881.A3196_06720"/>
<dbReference type="Proteomes" id="UP000094849">
    <property type="component" value="Unassembled WGS sequence"/>
</dbReference>
<dbReference type="SUPFAM" id="SSF55486">
    <property type="entry name" value="Metalloproteases ('zincins'), catalytic domain"/>
    <property type="match status" value="1"/>
</dbReference>
<dbReference type="InterPro" id="IPR007484">
    <property type="entry name" value="Peptidase_M28"/>
</dbReference>
<evidence type="ECO:0000313" key="2">
    <source>
        <dbReference type="EMBL" id="ODB96479.1"/>
    </source>
</evidence>
<keyword evidence="3" id="KW-1185">Reference proteome</keyword>
<dbReference type="Gene3D" id="3.40.630.10">
    <property type="entry name" value="Zn peptidases"/>
    <property type="match status" value="1"/>
</dbReference>
<dbReference type="RefSeq" id="WP_069024300.1">
    <property type="nucleotide sequence ID" value="NZ_LVJZ01000003.1"/>
</dbReference>
<evidence type="ECO:0000313" key="3">
    <source>
        <dbReference type="Proteomes" id="UP000094849"/>
    </source>
</evidence>
<gene>
    <name evidence="2" type="ORF">A3196_06720</name>
</gene>
<dbReference type="InterPro" id="IPR027268">
    <property type="entry name" value="Peptidase_M4/M1_CTD_sf"/>
</dbReference>